<keyword evidence="2" id="KW-1133">Transmembrane helix</keyword>
<accession>A0A1X2EHA6</accession>
<evidence type="ECO:0000313" key="6">
    <source>
        <dbReference type="Proteomes" id="UP000193090"/>
    </source>
</evidence>
<dbReference type="InterPro" id="IPR052336">
    <property type="entry name" value="MlaD_Phospholipid_Transporter"/>
</dbReference>
<reference evidence="5 6" key="1">
    <citation type="submission" date="2016-01" db="EMBL/GenBank/DDBJ databases">
        <title>The new phylogeny of the genus Mycobacterium.</title>
        <authorList>
            <person name="Tarcisio F."/>
            <person name="Conor M."/>
            <person name="Antonella G."/>
            <person name="Elisabetta G."/>
            <person name="Giulia F.S."/>
            <person name="Sara T."/>
            <person name="Anna F."/>
            <person name="Clotilde B."/>
            <person name="Roberto B."/>
            <person name="Veronica D.S."/>
            <person name="Fabio R."/>
            <person name="Monica P."/>
            <person name="Olivier J."/>
            <person name="Enrico T."/>
            <person name="Nicola S."/>
        </authorList>
    </citation>
    <scope>NUCLEOTIDE SEQUENCE [LARGE SCALE GENOMIC DNA]</scope>
    <source>
        <strain evidence="5 6">DSM 44153</strain>
    </source>
</reference>
<dbReference type="AlphaFoldDB" id="A0A1X2EHA6"/>
<comment type="caution">
    <text evidence="5">The sequence shown here is derived from an EMBL/GenBank/DDBJ whole genome shotgun (WGS) entry which is preliminary data.</text>
</comment>
<dbReference type="STRING" id="1798.AWC30_12915"/>
<name>A0A1X2EHA6_9MYCO</name>
<evidence type="ECO:0000259" key="4">
    <source>
        <dbReference type="Pfam" id="PF11887"/>
    </source>
</evidence>
<evidence type="ECO:0000256" key="2">
    <source>
        <dbReference type="SAM" id="Phobius"/>
    </source>
</evidence>
<dbReference type="InterPro" id="IPR003399">
    <property type="entry name" value="Mce/MlaD"/>
</dbReference>
<proteinExistence type="predicted"/>
<feature type="transmembrane region" description="Helical" evidence="2">
    <location>
        <begin position="33"/>
        <end position="55"/>
    </location>
</feature>
<dbReference type="Proteomes" id="UP000193090">
    <property type="component" value="Unassembled WGS sequence"/>
</dbReference>
<keyword evidence="6" id="KW-1185">Reference proteome</keyword>
<feature type="domain" description="Mce/MlaD" evidence="3">
    <location>
        <begin position="65"/>
        <end position="138"/>
    </location>
</feature>
<dbReference type="PANTHER" id="PTHR33371">
    <property type="entry name" value="INTERMEMBRANE PHOSPHOLIPID TRANSPORT SYSTEM BINDING PROTEIN MLAD-RELATED"/>
    <property type="match status" value="1"/>
</dbReference>
<dbReference type="PANTHER" id="PTHR33371:SF16">
    <property type="entry name" value="MCE-FAMILY PROTEIN MCE3F"/>
    <property type="match status" value="1"/>
</dbReference>
<dbReference type="Pfam" id="PF02470">
    <property type="entry name" value="MlaD"/>
    <property type="match status" value="1"/>
</dbReference>
<evidence type="ECO:0000256" key="1">
    <source>
        <dbReference type="SAM" id="MobiDB-lite"/>
    </source>
</evidence>
<dbReference type="Pfam" id="PF11887">
    <property type="entry name" value="Mce4_CUP1"/>
    <property type="match status" value="1"/>
</dbReference>
<keyword evidence="2" id="KW-0472">Membrane</keyword>
<organism evidence="5 6">
    <name type="scientific">Mycolicibacillus trivialis</name>
    <dbReference type="NCBI Taxonomy" id="1798"/>
    <lineage>
        <taxon>Bacteria</taxon>
        <taxon>Bacillati</taxon>
        <taxon>Actinomycetota</taxon>
        <taxon>Actinomycetes</taxon>
        <taxon>Mycobacteriales</taxon>
        <taxon>Mycobacteriaceae</taxon>
        <taxon>Mycolicibacillus</taxon>
    </lineage>
</organism>
<dbReference type="InterPro" id="IPR024516">
    <property type="entry name" value="Mce_C"/>
</dbReference>
<feature type="domain" description="Mammalian cell entry C-terminal" evidence="4">
    <location>
        <begin position="146"/>
        <end position="313"/>
    </location>
</feature>
<feature type="region of interest" description="Disordered" evidence="1">
    <location>
        <begin position="379"/>
        <end position="436"/>
    </location>
</feature>
<evidence type="ECO:0000259" key="3">
    <source>
        <dbReference type="Pfam" id="PF02470"/>
    </source>
</evidence>
<dbReference type="EMBL" id="LQPZ01000033">
    <property type="protein sequence ID" value="ORX02107.1"/>
    <property type="molecule type" value="Genomic_DNA"/>
</dbReference>
<protein>
    <submittedName>
        <fullName evidence="5">Uncharacterized protein</fullName>
    </submittedName>
</protein>
<gene>
    <name evidence="5" type="ORF">AWC30_12915</name>
</gene>
<dbReference type="GO" id="GO:0005576">
    <property type="term" value="C:extracellular region"/>
    <property type="evidence" value="ECO:0007669"/>
    <property type="project" value="TreeGrafter"/>
</dbReference>
<evidence type="ECO:0000313" key="5">
    <source>
        <dbReference type="EMBL" id="ORX02107.1"/>
    </source>
</evidence>
<keyword evidence="2" id="KW-0812">Transmembrane</keyword>
<sequence length="436" mass="46345">MGAEMSAAPTRLLHLPAAAAVWAARTASRNKLLFSALAQVVLVVIGSIYLLFGALRTNPIAAQMTVRVHLEDSGGLLADQDVTLNGIPIGRVKAVEITADGVQAVAQIDGHIKIPRDGTTVRVSALSPAGEQYLDFQPTGAVGPLLTDGSVIDQSDTTTPVPLWRLLDNIEGLLAQTDPAQLEQVMGELGVSAEGPQKLRDLLAGGQMLISTLDGVLPQTVTLLRSSRPVFKIFDDSSAGLSRLADNLGGTLSGISAKDDGIRRLLDQTPRLLDTADGVIDENSATMVQLLGNLTTVAQLSYVRVPALAHLFRDDRPSVLDGVASLMHDGGIWAIADIYPRYFCDYPHPRDVPFIPNYPEPYMYTYCLNDDPGVLVRGARNAPAPADGIDTAGPPPGLDTLQRTDPTPSGPYTIDLPYGGPPMPPESEPQRQGGPY</sequence>